<dbReference type="Proteomes" id="UP000887116">
    <property type="component" value="Unassembled WGS sequence"/>
</dbReference>
<accession>A0A8X6FXD4</accession>
<dbReference type="Gene3D" id="1.20.1280.290">
    <property type="match status" value="2"/>
</dbReference>
<feature type="transmembrane region" description="Helical" evidence="13">
    <location>
        <begin position="39"/>
        <end position="58"/>
    </location>
</feature>
<dbReference type="PANTHER" id="PTHR10791">
    <property type="entry name" value="RAG1-ACTIVATING PROTEIN 1"/>
    <property type="match status" value="1"/>
</dbReference>
<dbReference type="Pfam" id="PF03083">
    <property type="entry name" value="MtN3_slv"/>
    <property type="match status" value="2"/>
</dbReference>
<dbReference type="GO" id="GO:0000139">
    <property type="term" value="C:Golgi membrane"/>
    <property type="evidence" value="ECO:0007669"/>
    <property type="project" value="UniProtKB-SubCell"/>
</dbReference>
<keyword evidence="15" id="KW-1185">Reference proteome</keyword>
<dbReference type="AlphaFoldDB" id="A0A8X6FXD4"/>
<gene>
    <name evidence="14" type="primary">slv</name>
    <name evidence="14" type="ORF">TNCT_448841</name>
</gene>
<evidence type="ECO:0000256" key="11">
    <source>
        <dbReference type="ARBA" id="ARBA00023034"/>
    </source>
</evidence>
<protein>
    <recommendedName>
        <fullName evidence="4">Sugar transporter SWEET1</fullName>
    </recommendedName>
</protein>
<feature type="transmembrane region" description="Helical" evidence="13">
    <location>
        <begin position="6"/>
        <end position="27"/>
    </location>
</feature>
<sequence>MDLITIVGNVATVCTILSGLSGLPICLEFIRKGSTLNASILPFLAGMICTNLWLQYSIILSDNMLLTVNLITTLLQTMYVLCYSIITSEKKTAQQMLGTAITFLFLTYVYGFHVIGKTSATNTIGFMAAFSSIAASAAPLASVSQVFSTKSSESLPAPIIFSTFIVTALWFIYGVLVEDSFIQIPNFIGAVLSGFQLSLIVIYPSTKVIKKE</sequence>
<evidence type="ECO:0000256" key="13">
    <source>
        <dbReference type="SAM" id="Phobius"/>
    </source>
</evidence>
<feature type="transmembrane region" description="Helical" evidence="13">
    <location>
        <begin position="122"/>
        <end position="143"/>
    </location>
</feature>
<keyword evidence="6" id="KW-1003">Cell membrane</keyword>
<dbReference type="GO" id="GO:0005886">
    <property type="term" value="C:plasma membrane"/>
    <property type="evidence" value="ECO:0007669"/>
    <property type="project" value="UniProtKB-SubCell"/>
</dbReference>
<evidence type="ECO:0000313" key="14">
    <source>
        <dbReference type="EMBL" id="GFQ89444.1"/>
    </source>
</evidence>
<dbReference type="FunFam" id="1.20.1280.290:FF:000004">
    <property type="entry name" value="Sugar transporter SWEET"/>
    <property type="match status" value="1"/>
</dbReference>
<evidence type="ECO:0000256" key="3">
    <source>
        <dbReference type="ARBA" id="ARBA00007809"/>
    </source>
</evidence>
<organism evidence="14 15">
    <name type="scientific">Trichonephila clavata</name>
    <name type="common">Joro spider</name>
    <name type="synonym">Nephila clavata</name>
    <dbReference type="NCBI Taxonomy" id="2740835"/>
    <lineage>
        <taxon>Eukaryota</taxon>
        <taxon>Metazoa</taxon>
        <taxon>Ecdysozoa</taxon>
        <taxon>Arthropoda</taxon>
        <taxon>Chelicerata</taxon>
        <taxon>Arachnida</taxon>
        <taxon>Araneae</taxon>
        <taxon>Araneomorphae</taxon>
        <taxon>Entelegynae</taxon>
        <taxon>Araneoidea</taxon>
        <taxon>Nephilidae</taxon>
        <taxon>Trichonephila</taxon>
    </lineage>
</organism>
<evidence type="ECO:0000256" key="12">
    <source>
        <dbReference type="ARBA" id="ARBA00023136"/>
    </source>
</evidence>
<evidence type="ECO:0000256" key="9">
    <source>
        <dbReference type="ARBA" id="ARBA00022737"/>
    </source>
</evidence>
<keyword evidence="11" id="KW-0333">Golgi apparatus</keyword>
<feature type="transmembrane region" description="Helical" evidence="13">
    <location>
        <begin position="64"/>
        <end position="85"/>
    </location>
</feature>
<feature type="transmembrane region" description="Helical" evidence="13">
    <location>
        <begin position="97"/>
        <end position="116"/>
    </location>
</feature>
<evidence type="ECO:0000256" key="4">
    <source>
        <dbReference type="ARBA" id="ARBA00021741"/>
    </source>
</evidence>
<evidence type="ECO:0000256" key="10">
    <source>
        <dbReference type="ARBA" id="ARBA00022989"/>
    </source>
</evidence>
<comment type="caution">
    <text evidence="14">The sequence shown here is derived from an EMBL/GenBank/DDBJ whole genome shotgun (WGS) entry which is preliminary data.</text>
</comment>
<evidence type="ECO:0000256" key="8">
    <source>
        <dbReference type="ARBA" id="ARBA00022692"/>
    </source>
</evidence>
<name>A0A8X6FXD4_TRICU</name>
<dbReference type="GO" id="GO:0051119">
    <property type="term" value="F:sugar transmembrane transporter activity"/>
    <property type="evidence" value="ECO:0007669"/>
    <property type="project" value="InterPro"/>
</dbReference>
<dbReference type="InterPro" id="IPR047664">
    <property type="entry name" value="SWEET"/>
</dbReference>
<evidence type="ECO:0000256" key="7">
    <source>
        <dbReference type="ARBA" id="ARBA00022597"/>
    </source>
</evidence>
<keyword evidence="9" id="KW-0677">Repeat</keyword>
<evidence type="ECO:0000256" key="5">
    <source>
        <dbReference type="ARBA" id="ARBA00022448"/>
    </source>
</evidence>
<dbReference type="EMBL" id="BMAO01023559">
    <property type="protein sequence ID" value="GFQ89444.1"/>
    <property type="molecule type" value="Genomic_DNA"/>
</dbReference>
<keyword evidence="8 13" id="KW-0812">Transmembrane</keyword>
<comment type="subcellular location">
    <subcellularLocation>
        <location evidence="1">Cell membrane</location>
        <topology evidence="1">Multi-pass membrane protein</topology>
    </subcellularLocation>
    <subcellularLocation>
        <location evidence="2">Golgi apparatus membrane</location>
        <topology evidence="2">Multi-pass membrane protein</topology>
    </subcellularLocation>
</comment>
<dbReference type="InterPro" id="IPR004316">
    <property type="entry name" value="SWEET_rpt"/>
</dbReference>
<comment type="similarity">
    <text evidence="3">Belongs to the SWEET sugar transporter family.</text>
</comment>
<keyword evidence="12 13" id="KW-0472">Membrane</keyword>
<evidence type="ECO:0000256" key="1">
    <source>
        <dbReference type="ARBA" id="ARBA00004651"/>
    </source>
</evidence>
<dbReference type="OrthoDB" id="409725at2759"/>
<keyword evidence="7 14" id="KW-0762">Sugar transport</keyword>
<evidence type="ECO:0000256" key="6">
    <source>
        <dbReference type="ARBA" id="ARBA00022475"/>
    </source>
</evidence>
<dbReference type="PANTHER" id="PTHR10791:SF112">
    <property type="entry name" value="SUGAR TRANSPORTER SWEET1"/>
    <property type="match status" value="1"/>
</dbReference>
<feature type="transmembrane region" description="Helical" evidence="13">
    <location>
        <begin position="155"/>
        <end position="176"/>
    </location>
</feature>
<keyword evidence="5" id="KW-0813">Transport</keyword>
<evidence type="ECO:0000313" key="15">
    <source>
        <dbReference type="Proteomes" id="UP000887116"/>
    </source>
</evidence>
<proteinExistence type="inferred from homology"/>
<feature type="transmembrane region" description="Helical" evidence="13">
    <location>
        <begin position="182"/>
        <end position="203"/>
    </location>
</feature>
<reference evidence="14" key="1">
    <citation type="submission" date="2020-07" db="EMBL/GenBank/DDBJ databases">
        <title>Multicomponent nature underlies the extraordinary mechanical properties of spider dragline silk.</title>
        <authorList>
            <person name="Kono N."/>
            <person name="Nakamura H."/>
            <person name="Mori M."/>
            <person name="Yoshida Y."/>
            <person name="Ohtoshi R."/>
            <person name="Malay A.D."/>
            <person name="Moran D.A.P."/>
            <person name="Tomita M."/>
            <person name="Numata K."/>
            <person name="Arakawa K."/>
        </authorList>
    </citation>
    <scope>NUCLEOTIDE SEQUENCE</scope>
</reference>
<keyword evidence="10 13" id="KW-1133">Transmembrane helix</keyword>
<evidence type="ECO:0000256" key="2">
    <source>
        <dbReference type="ARBA" id="ARBA00004653"/>
    </source>
</evidence>